<protein>
    <submittedName>
        <fullName evidence="2">Uncharacterized protein</fullName>
    </submittedName>
</protein>
<dbReference type="EMBL" id="CADCWN010000083">
    <property type="protein sequence ID" value="CAA9561724.1"/>
    <property type="molecule type" value="Genomic_DNA"/>
</dbReference>
<reference evidence="2" key="1">
    <citation type="submission" date="2020-02" db="EMBL/GenBank/DDBJ databases">
        <authorList>
            <person name="Meier V. D."/>
        </authorList>
    </citation>
    <scope>NUCLEOTIDE SEQUENCE</scope>
    <source>
        <strain evidence="2">AVDCRST_MAG18</strain>
    </source>
</reference>
<gene>
    <name evidence="2" type="ORF">AVDCRST_MAG18-1140</name>
</gene>
<feature type="region of interest" description="Disordered" evidence="1">
    <location>
        <begin position="1"/>
        <end position="22"/>
    </location>
</feature>
<sequence length="43" mass="4332">ASTGCSTSSGIASSTTPRTRVPHTTCSWVSSAASSWWRAAGCA</sequence>
<evidence type="ECO:0000313" key="2">
    <source>
        <dbReference type="EMBL" id="CAA9561724.1"/>
    </source>
</evidence>
<name>A0A6J4UYM0_9BACT</name>
<evidence type="ECO:0000256" key="1">
    <source>
        <dbReference type="SAM" id="MobiDB-lite"/>
    </source>
</evidence>
<feature type="non-terminal residue" evidence="2">
    <location>
        <position position="43"/>
    </location>
</feature>
<accession>A0A6J4UYM0</accession>
<dbReference type="AlphaFoldDB" id="A0A6J4UYM0"/>
<organism evidence="2">
    <name type="scientific">uncultured Thermomicrobiales bacterium</name>
    <dbReference type="NCBI Taxonomy" id="1645740"/>
    <lineage>
        <taxon>Bacteria</taxon>
        <taxon>Pseudomonadati</taxon>
        <taxon>Thermomicrobiota</taxon>
        <taxon>Thermomicrobia</taxon>
        <taxon>Thermomicrobiales</taxon>
        <taxon>environmental samples</taxon>
    </lineage>
</organism>
<feature type="non-terminal residue" evidence="2">
    <location>
        <position position="1"/>
    </location>
</feature>
<proteinExistence type="predicted"/>